<comment type="caution">
    <text evidence="10">The sequence shown here is derived from an EMBL/GenBank/DDBJ whole genome shotgun (WGS) entry which is preliminary data.</text>
</comment>
<evidence type="ECO:0000256" key="6">
    <source>
        <dbReference type="PROSITE-ProRule" id="PRU00546"/>
    </source>
</evidence>
<feature type="region of interest" description="Disordered" evidence="7">
    <location>
        <begin position="174"/>
        <end position="199"/>
    </location>
</feature>
<dbReference type="SMART" id="SM00271">
    <property type="entry name" value="DnaJ"/>
    <property type="match status" value="1"/>
</dbReference>
<dbReference type="GO" id="GO:0042026">
    <property type="term" value="P:protein refolding"/>
    <property type="evidence" value="ECO:0007669"/>
    <property type="project" value="TreeGrafter"/>
</dbReference>
<dbReference type="EMBL" id="AEXC02000832">
    <property type="protein sequence ID" value="KFH15621.1"/>
    <property type="molecule type" value="Genomic_DNA"/>
</dbReference>
<dbReference type="InterPro" id="IPR001305">
    <property type="entry name" value="HSP_DnaJ_Cys-rich_dom"/>
</dbReference>
<feature type="zinc finger region" description="CR-type" evidence="6">
    <location>
        <begin position="1127"/>
        <end position="1206"/>
    </location>
</feature>
<gene>
    <name evidence="10" type="ORF">TGMAS_207760A</name>
</gene>
<dbReference type="SUPFAM" id="SSF49493">
    <property type="entry name" value="HSP40/DnaJ peptide-binding domain"/>
    <property type="match status" value="1"/>
</dbReference>
<feature type="domain" description="CR-type" evidence="9">
    <location>
        <begin position="1127"/>
        <end position="1206"/>
    </location>
</feature>
<dbReference type="GO" id="GO:0005737">
    <property type="term" value="C:cytoplasm"/>
    <property type="evidence" value="ECO:0007669"/>
    <property type="project" value="TreeGrafter"/>
</dbReference>
<feature type="region of interest" description="Disordered" evidence="7">
    <location>
        <begin position="421"/>
        <end position="506"/>
    </location>
</feature>
<dbReference type="CDD" id="cd10747">
    <property type="entry name" value="DnaJ_C"/>
    <property type="match status" value="1"/>
</dbReference>
<protein>
    <submittedName>
        <fullName evidence="10">DnaJ C terminal region domain-containing protein</fullName>
    </submittedName>
</protein>
<sequence length="1300" mass="138360">MRSPNLAAAPAHPAAETPGGGAPPPAPAGPAARPDGSRVSVRRAPVSAVPRRRAETVSPLLSLLAFSSTRRGLLLRSHPRLSATQRVLGEALKAVSNDVAVAPSRRRPCLRARRREKRQSQDAEEGRQGRWLGSRGAVAFWRGRERDRVSRATQGTSVLPSRFLSSLTPPRLLSVKPAVSPPTRGGLRRPYSTVSPPAALFSRPRRPLLSCSRPQATANQRASLSSASTLWSVATASSFPVSRSWLRFRTPRAGASQSFSGEGRAESSDLGLTHWSASPRRVQGNLAFFSRQVCSSKALRLRRDQVVLEALNPRWRTASLPARAPAEGSVVSRHLGCGASSDSERVCRKLQKLRFSSSARRVASNRSRSFRGRDSRGECGHASPVLGSFFSPLASSGIAAACSGLLFRALSLRISSFRWTSGEKSGFPQPPLSSPSRALSTPSPENGSVSASASLSPLQSLEDHGECEPGWPSPRLSPRHSDCAQSGHRRLSSVGEKKMPHARPGEFASRRRLGSDAAVTAASLASVSSLSPHTEVKTGNVDWRGVEGREKEAQGSLEPGIWSTCLSRSSPLSPAASPALSLSRSASSLVSLSASRGVSSVSAAATVASGLGQKSRGRLQVGESSRTLEKPKAVSALQMKAEADGQSLRRVDRDSRGSVSETPSEAPSGQRPGASWTANAPPASSPRRRHFGNRGQSARFATSHRGSASEETLDGQKDAVSALERSKQQGREESPCVPTCVGQTPRKEAFLRIQKQKLPQLQLVVEPLFAGAANVKWTTRVGPEAFSGSPLFFEETVTCNDPHIFPCPATVGDRREEPPCDRENRAFKRREPAVCDAASGRPAVLLSVGDQARSGDVAPQSPSGPSRSGLEPPDPHAAAPASNSVQDFSFLPSAVGQRREKMAKTISQPLLSRARAVSVVEEEGAPQRRETRRLLRREAGALPHNAWVSMAGQRGSQEGGKSHARFFSTGSGRGKDPYEVLGCSRSSSTQDIKKKFREMAKKYHPDLNPDPSAKQKMADITAAYELLSDPKQREFYDKTGMTPDEAAASGAGPGGPSAGGSAGFDASFMFTDFAEMFANMAGFAGAGAGPFSASAFGSAGAAAGTGAVRGEDIQTEVTVDLMEAVKGCEKTLHFSAKCVCNACTGTGSATGSGGIQRCRTCGGSGVQRVERGPIVLGIPCRQCNGAGQVITHPCRTCRGTGVKTQPKVLNIDIPRGVRQGMQMRVPNQGHMGLRGGKPGHLFVSINVKPHDVFRWVDDDIHIDVPLSIKQASREARQRRKSFRVTSFVQIPMCTATERNV</sequence>
<feature type="compositionally biased region" description="Basic and acidic residues" evidence="7">
    <location>
        <begin position="724"/>
        <end position="734"/>
    </location>
</feature>
<keyword evidence="5" id="KW-0143">Chaperone</keyword>
<feature type="compositionally biased region" description="Low complexity" evidence="7">
    <location>
        <begin position="448"/>
        <end position="460"/>
    </location>
</feature>
<dbReference type="Proteomes" id="UP000028821">
    <property type="component" value="Unassembled WGS sequence"/>
</dbReference>
<feature type="compositionally biased region" description="Polar residues" evidence="7">
    <location>
        <begin position="434"/>
        <end position="447"/>
    </location>
</feature>
<dbReference type="CDD" id="cd06257">
    <property type="entry name" value="DnaJ"/>
    <property type="match status" value="1"/>
</dbReference>
<dbReference type="PROSITE" id="PS50076">
    <property type="entry name" value="DNAJ_2"/>
    <property type="match status" value="1"/>
</dbReference>
<feature type="compositionally biased region" description="Basic and acidic residues" evidence="7">
    <location>
        <begin position="641"/>
        <end position="656"/>
    </location>
</feature>
<keyword evidence="1 6" id="KW-0479">Metal-binding</keyword>
<keyword evidence="3 6" id="KW-0863">Zinc-finger</keyword>
<dbReference type="PRINTS" id="PR00625">
    <property type="entry name" value="JDOMAIN"/>
</dbReference>
<feature type="compositionally biased region" description="Low complexity" evidence="7">
    <location>
        <begin position="7"/>
        <end position="17"/>
    </location>
</feature>
<dbReference type="SUPFAM" id="SSF46565">
    <property type="entry name" value="Chaperone J-domain"/>
    <property type="match status" value="1"/>
</dbReference>
<keyword evidence="2" id="KW-0677">Repeat</keyword>
<accession>A0A086QSN9</accession>
<reference evidence="10 11" key="1">
    <citation type="submission" date="2014-04" db="EMBL/GenBank/DDBJ databases">
        <authorList>
            <person name="Sibley D."/>
            <person name="Venepally P."/>
            <person name="Karamycheva S."/>
            <person name="Hadjithomas M."/>
            <person name="Khan A."/>
            <person name="Brunk B."/>
            <person name="Roos D."/>
            <person name="Caler E."/>
            <person name="Lorenzi H."/>
        </authorList>
    </citation>
    <scope>NUCLEOTIDE SEQUENCE [LARGE SCALE GENOMIC DNA]</scope>
    <source>
        <strain evidence="10 11">MAS</strain>
    </source>
</reference>
<dbReference type="InterPro" id="IPR036410">
    <property type="entry name" value="HSP_DnaJ_Cys-rich_dom_sf"/>
</dbReference>
<feature type="compositionally biased region" description="Low complexity" evidence="7">
    <location>
        <begin position="29"/>
        <end position="49"/>
    </location>
</feature>
<dbReference type="InterPro" id="IPR008971">
    <property type="entry name" value="HSP40/DnaJ_pept-bd"/>
</dbReference>
<evidence type="ECO:0000256" key="1">
    <source>
        <dbReference type="ARBA" id="ARBA00022723"/>
    </source>
</evidence>
<dbReference type="GO" id="GO:0051082">
    <property type="term" value="F:unfolded protein binding"/>
    <property type="evidence" value="ECO:0007669"/>
    <property type="project" value="InterPro"/>
</dbReference>
<evidence type="ECO:0000256" key="2">
    <source>
        <dbReference type="ARBA" id="ARBA00022737"/>
    </source>
</evidence>
<evidence type="ECO:0000259" key="8">
    <source>
        <dbReference type="PROSITE" id="PS50076"/>
    </source>
</evidence>
<feature type="region of interest" description="Disordered" evidence="7">
    <location>
        <begin position="952"/>
        <end position="971"/>
    </location>
</feature>
<feature type="compositionally biased region" description="Low complexity" evidence="7">
    <location>
        <begin position="596"/>
        <end position="612"/>
    </location>
</feature>
<feature type="region of interest" description="Disordered" evidence="7">
    <location>
        <begin position="1035"/>
        <end position="1058"/>
    </location>
</feature>
<feature type="region of interest" description="Disordered" evidence="7">
    <location>
        <begin position="1"/>
        <end position="53"/>
    </location>
</feature>
<dbReference type="VEuPathDB" id="ToxoDB:TGMAS_207760A"/>
<dbReference type="Gene3D" id="1.10.287.110">
    <property type="entry name" value="DnaJ domain"/>
    <property type="match status" value="1"/>
</dbReference>
<feature type="compositionally biased region" description="Polar residues" evidence="7">
    <location>
        <begin position="694"/>
        <end position="710"/>
    </location>
</feature>
<dbReference type="GO" id="GO:0008270">
    <property type="term" value="F:zinc ion binding"/>
    <property type="evidence" value="ECO:0007669"/>
    <property type="project" value="UniProtKB-KW"/>
</dbReference>
<feature type="region of interest" description="Disordered" evidence="7">
    <location>
        <begin position="596"/>
        <end position="741"/>
    </location>
</feature>
<dbReference type="SUPFAM" id="SSF57938">
    <property type="entry name" value="DnaJ/Hsp40 cysteine-rich domain"/>
    <property type="match status" value="1"/>
</dbReference>
<evidence type="ECO:0000256" key="7">
    <source>
        <dbReference type="SAM" id="MobiDB-lite"/>
    </source>
</evidence>
<dbReference type="PROSITE" id="PS51188">
    <property type="entry name" value="ZF_CR"/>
    <property type="match status" value="1"/>
</dbReference>
<evidence type="ECO:0000313" key="10">
    <source>
        <dbReference type="EMBL" id="KFH15621.1"/>
    </source>
</evidence>
<dbReference type="Pfam" id="PF01556">
    <property type="entry name" value="DnaJ_C"/>
    <property type="match status" value="1"/>
</dbReference>
<evidence type="ECO:0000256" key="3">
    <source>
        <dbReference type="ARBA" id="ARBA00022771"/>
    </source>
</evidence>
<dbReference type="Gene3D" id="2.10.230.10">
    <property type="entry name" value="Heat shock protein DnaJ, cysteine-rich domain"/>
    <property type="match status" value="1"/>
</dbReference>
<organism evidence="10 11">
    <name type="scientific">Toxoplasma gondii MAS</name>
    <dbReference type="NCBI Taxonomy" id="943118"/>
    <lineage>
        <taxon>Eukaryota</taxon>
        <taxon>Sar</taxon>
        <taxon>Alveolata</taxon>
        <taxon>Apicomplexa</taxon>
        <taxon>Conoidasida</taxon>
        <taxon>Coccidia</taxon>
        <taxon>Eucoccidiorida</taxon>
        <taxon>Eimeriorina</taxon>
        <taxon>Sarcocystidae</taxon>
        <taxon>Toxoplasma</taxon>
    </lineage>
</organism>
<dbReference type="Pfam" id="PF00684">
    <property type="entry name" value="DnaJ_CXXCXGXG"/>
    <property type="match status" value="1"/>
</dbReference>
<evidence type="ECO:0000313" key="11">
    <source>
        <dbReference type="Proteomes" id="UP000028821"/>
    </source>
</evidence>
<dbReference type="InterPro" id="IPR036869">
    <property type="entry name" value="J_dom_sf"/>
</dbReference>
<evidence type="ECO:0000256" key="4">
    <source>
        <dbReference type="ARBA" id="ARBA00022833"/>
    </source>
</evidence>
<dbReference type="InterPro" id="IPR002939">
    <property type="entry name" value="DnaJ_C"/>
</dbReference>
<keyword evidence="4 6" id="KW-0862">Zinc</keyword>
<dbReference type="GO" id="GO:0031072">
    <property type="term" value="F:heat shock protein binding"/>
    <property type="evidence" value="ECO:0007669"/>
    <property type="project" value="InterPro"/>
</dbReference>
<dbReference type="Pfam" id="PF00226">
    <property type="entry name" value="DnaJ"/>
    <property type="match status" value="1"/>
</dbReference>
<dbReference type="Gene3D" id="2.60.260.20">
    <property type="entry name" value="Urease metallochaperone UreE, N-terminal domain"/>
    <property type="match status" value="1"/>
</dbReference>
<evidence type="ECO:0000259" key="9">
    <source>
        <dbReference type="PROSITE" id="PS51188"/>
    </source>
</evidence>
<dbReference type="InterPro" id="IPR001623">
    <property type="entry name" value="DnaJ_domain"/>
</dbReference>
<dbReference type="PANTHER" id="PTHR43096">
    <property type="entry name" value="DNAJ HOMOLOG 1, MITOCHONDRIAL-RELATED"/>
    <property type="match status" value="1"/>
</dbReference>
<dbReference type="FunFam" id="1.10.287.110:FF:000064">
    <property type="entry name" value="Molecular chaperone DnaJ"/>
    <property type="match status" value="1"/>
</dbReference>
<evidence type="ECO:0000256" key="5">
    <source>
        <dbReference type="ARBA" id="ARBA00023186"/>
    </source>
</evidence>
<proteinExistence type="predicted"/>
<dbReference type="PANTHER" id="PTHR43096:SF52">
    <property type="entry name" value="DNAJ HOMOLOG 1, MITOCHONDRIAL-RELATED"/>
    <property type="match status" value="1"/>
</dbReference>
<feature type="region of interest" description="Disordered" evidence="7">
    <location>
        <begin position="848"/>
        <end position="885"/>
    </location>
</feature>
<feature type="domain" description="J" evidence="8">
    <location>
        <begin position="976"/>
        <end position="1040"/>
    </location>
</feature>
<name>A0A086QSN9_TOXGO</name>